<name>A0A7I8W9C1_9ANNE</name>
<evidence type="ECO:0000256" key="6">
    <source>
        <dbReference type="ARBA" id="ARBA00022989"/>
    </source>
</evidence>
<gene>
    <name evidence="18" type="ORF">DGYR_LOCUS12200</name>
</gene>
<dbReference type="GO" id="GO:0005524">
    <property type="term" value="F:ATP binding"/>
    <property type="evidence" value="ECO:0007669"/>
    <property type="project" value="InterPro"/>
</dbReference>
<evidence type="ECO:0000256" key="9">
    <source>
        <dbReference type="ARBA" id="ARBA00023170"/>
    </source>
</evidence>
<dbReference type="AlphaFoldDB" id="A0A7I8W9C1"/>
<keyword evidence="8 15" id="KW-0472">Membrane</keyword>
<dbReference type="GO" id="GO:0035556">
    <property type="term" value="P:intracellular signal transduction"/>
    <property type="evidence" value="ECO:0007669"/>
    <property type="project" value="InterPro"/>
</dbReference>
<keyword evidence="19" id="KW-1185">Reference proteome</keyword>
<dbReference type="InterPro" id="IPR001054">
    <property type="entry name" value="A/G_cyclase"/>
</dbReference>
<evidence type="ECO:0000256" key="13">
    <source>
        <dbReference type="RuleBase" id="RU000405"/>
    </source>
</evidence>
<evidence type="ECO:0000256" key="14">
    <source>
        <dbReference type="RuleBase" id="RU003431"/>
    </source>
</evidence>
<evidence type="ECO:0000256" key="1">
    <source>
        <dbReference type="ARBA" id="ARBA00004479"/>
    </source>
</evidence>
<dbReference type="Gene3D" id="1.10.510.10">
    <property type="entry name" value="Transferase(Phosphotransferase) domain 1"/>
    <property type="match status" value="1"/>
</dbReference>
<dbReference type="OrthoDB" id="1890790at2759"/>
<protein>
    <recommendedName>
        <fullName evidence="2 14">Guanylate cyclase</fullName>
        <ecNumber evidence="2 14">4.6.1.2</ecNumber>
    </recommendedName>
</protein>
<dbReference type="SUPFAM" id="SSF53822">
    <property type="entry name" value="Periplasmic binding protein-like I"/>
    <property type="match status" value="1"/>
</dbReference>
<feature type="domain" description="Protein kinase" evidence="16">
    <location>
        <begin position="411"/>
        <end position="719"/>
    </location>
</feature>
<keyword evidence="7" id="KW-0342">GTP-binding</keyword>
<evidence type="ECO:0000256" key="15">
    <source>
        <dbReference type="SAM" id="Phobius"/>
    </source>
</evidence>
<feature type="transmembrane region" description="Helical" evidence="15">
    <location>
        <begin position="369"/>
        <end position="393"/>
    </location>
</feature>
<evidence type="ECO:0000256" key="2">
    <source>
        <dbReference type="ARBA" id="ARBA00012202"/>
    </source>
</evidence>
<dbReference type="InterPro" id="IPR018297">
    <property type="entry name" value="A/G_cyclase_CS"/>
</dbReference>
<comment type="similarity">
    <text evidence="13">Belongs to the adenylyl cyclase class-4/guanylyl cyclase family.</text>
</comment>
<comment type="subcellular location">
    <subcellularLocation>
        <location evidence="1">Membrane</location>
        <topology evidence="1">Single-pass type I membrane protein</topology>
    </subcellularLocation>
</comment>
<keyword evidence="12 14" id="KW-0141">cGMP biosynthesis</keyword>
<evidence type="ECO:0000313" key="18">
    <source>
        <dbReference type="EMBL" id="CAD5124701.1"/>
    </source>
</evidence>
<dbReference type="Gene3D" id="3.40.50.2300">
    <property type="match status" value="1"/>
</dbReference>
<dbReference type="GO" id="GO:0005525">
    <property type="term" value="F:GTP binding"/>
    <property type="evidence" value="ECO:0007669"/>
    <property type="project" value="UniProtKB-KW"/>
</dbReference>
<keyword evidence="4" id="KW-0732">Signal</keyword>
<keyword evidence="6 15" id="KW-1133">Transmembrane helix</keyword>
<dbReference type="PROSITE" id="PS50011">
    <property type="entry name" value="PROTEIN_KINASE_DOM"/>
    <property type="match status" value="1"/>
</dbReference>
<dbReference type="PROSITE" id="PS50125">
    <property type="entry name" value="GUANYLATE_CYCLASE_2"/>
    <property type="match status" value="1"/>
</dbReference>
<evidence type="ECO:0000313" key="19">
    <source>
        <dbReference type="Proteomes" id="UP000549394"/>
    </source>
</evidence>
<dbReference type="InterPro" id="IPR029787">
    <property type="entry name" value="Nucleotide_cyclase"/>
</dbReference>
<evidence type="ECO:0000259" key="17">
    <source>
        <dbReference type="PROSITE" id="PS50125"/>
    </source>
</evidence>
<dbReference type="GO" id="GO:0007168">
    <property type="term" value="P:receptor guanylyl cyclase signaling pathway"/>
    <property type="evidence" value="ECO:0007669"/>
    <property type="project" value="TreeGrafter"/>
</dbReference>
<accession>A0A7I8W9C1</accession>
<comment type="caution">
    <text evidence="18">The sequence shown here is derived from an EMBL/GenBank/DDBJ whole genome shotgun (WGS) entry which is preliminary data.</text>
</comment>
<dbReference type="PANTHER" id="PTHR11920">
    <property type="entry name" value="GUANYLYL CYCLASE"/>
    <property type="match status" value="1"/>
</dbReference>
<dbReference type="GO" id="GO:0004016">
    <property type="term" value="F:adenylate cyclase activity"/>
    <property type="evidence" value="ECO:0007669"/>
    <property type="project" value="TreeGrafter"/>
</dbReference>
<dbReference type="Gene3D" id="6.10.250.780">
    <property type="match status" value="1"/>
</dbReference>
<sequence>MIEDADVDIIFGTVCSTVTGISSIYAGYRNVTIFTVSSADPLLDDKSIYTNLIRAGLPTFNTFGKAIIGVLDHFKWSKVSLLVRDSALCGYGVKSLESILRERRDLILVEKISVLSSDTADDIETFLRRIKQRARIIIICLSQGQMRTSMEKARILGMTADKYVFLYYDRTSSSFTTTPWGNITGRDNQKELKDNFVSFVQITTRDLSGPEVDHFRTEVPKLSAQSPFYETLYLNNSWRAIKNSIFGYDVAYTLCHVLNETIALGESYRDIDWMMKVSSNKVFSTRFGSLAMDSQGDRIPDYTFWYYVSGDDEYKPIMDIILTTSNGKSVRIVEQQKILWPTKDNIPPLDAPKCGFRNEFCPPESTNNIAVFVAVVASLIIILVIVIISVLIYKKKKLEAELQQMLWKIDIKDVQMSNHGAFSLLNLSMKSFKSEVSDVSKITMTKQVYTKVGVYKNLTVSVKTIDFPKSSLNLNRFKLMELKQMKEMNHGNINSFVGLSFENNKAHILWTYCSKGSLQDILENDDIALDNLFKKSLISDLASGMNYIHSSSLKFHGNLSSGCCLIDSRWTLKISSFGLYDLKNIRFQSNIRDSTTGEYEAYRKLLWHAPELLREHLTNYTELTLPMGSQGGDVYSFGIILWEIIHRGMPFFNCELTPKEIVEKIKAENGEPFRPVSPKGIELQDDEVKFSSLMIDCWNENAHSRPHCGKIAKRVKSILGGKGSNIMDVMLQRLEKYANNLEEIVTSRTKELVEEKKKTDSLLYRMLPSTVAEKLKMGEAIEAEIFQSATVFFSDVVGFTSLSSESTPMEIVTLLNDLYSLFDGILNQYDVYKVETIGDAYMVVSGIPRKNGNKHSIEIANMALALLGSVYTFKIKHRQDLKLQLRIGVHTGSCAAGVVGLIMPRYCLFGDTVNTASRMETTGEAFKIHVSTYFKEHLELAAPNSYEMESRGTVFVKGKGDMQTFWLIEKREK</sequence>
<dbReference type="Pfam" id="PF00211">
    <property type="entry name" value="Guanylate_cyc"/>
    <property type="match status" value="1"/>
</dbReference>
<dbReference type="InterPro" id="IPR000719">
    <property type="entry name" value="Prot_kinase_dom"/>
</dbReference>
<dbReference type="PROSITE" id="PS00452">
    <property type="entry name" value="GUANYLATE_CYCLASE_1"/>
    <property type="match status" value="1"/>
</dbReference>
<evidence type="ECO:0000256" key="12">
    <source>
        <dbReference type="ARBA" id="ARBA00023293"/>
    </source>
</evidence>
<reference evidence="18 19" key="1">
    <citation type="submission" date="2020-08" db="EMBL/GenBank/DDBJ databases">
        <authorList>
            <person name="Hejnol A."/>
        </authorList>
    </citation>
    <scope>NUCLEOTIDE SEQUENCE [LARGE SCALE GENOMIC DNA]</scope>
</reference>
<organism evidence="18 19">
    <name type="scientific">Dimorphilus gyrociliatus</name>
    <dbReference type="NCBI Taxonomy" id="2664684"/>
    <lineage>
        <taxon>Eukaryota</taxon>
        <taxon>Metazoa</taxon>
        <taxon>Spiralia</taxon>
        <taxon>Lophotrochozoa</taxon>
        <taxon>Annelida</taxon>
        <taxon>Polychaeta</taxon>
        <taxon>Polychaeta incertae sedis</taxon>
        <taxon>Dinophilidae</taxon>
        <taxon>Dimorphilus</taxon>
    </lineage>
</organism>
<dbReference type="InterPro" id="IPR001170">
    <property type="entry name" value="ANPR/GUC"/>
</dbReference>
<keyword evidence="5" id="KW-0547">Nucleotide-binding</keyword>
<dbReference type="InterPro" id="IPR028082">
    <property type="entry name" value="Peripla_BP_I"/>
</dbReference>
<keyword evidence="9" id="KW-0675">Receptor</keyword>
<proteinExistence type="inferred from homology"/>
<comment type="catalytic activity">
    <reaction evidence="14">
        <text>GTP = 3',5'-cyclic GMP + diphosphate</text>
        <dbReference type="Rhea" id="RHEA:13665"/>
        <dbReference type="ChEBI" id="CHEBI:33019"/>
        <dbReference type="ChEBI" id="CHEBI:37565"/>
        <dbReference type="ChEBI" id="CHEBI:57746"/>
        <dbReference type="EC" id="4.6.1.2"/>
    </reaction>
</comment>
<dbReference type="SMART" id="SM00044">
    <property type="entry name" value="CYCc"/>
    <property type="match status" value="1"/>
</dbReference>
<evidence type="ECO:0000256" key="5">
    <source>
        <dbReference type="ARBA" id="ARBA00022741"/>
    </source>
</evidence>
<dbReference type="Pfam" id="PF07714">
    <property type="entry name" value="PK_Tyr_Ser-Thr"/>
    <property type="match status" value="1"/>
</dbReference>
<dbReference type="GO" id="GO:0005886">
    <property type="term" value="C:plasma membrane"/>
    <property type="evidence" value="ECO:0007669"/>
    <property type="project" value="TreeGrafter"/>
</dbReference>
<dbReference type="GO" id="GO:0004383">
    <property type="term" value="F:guanylate cyclase activity"/>
    <property type="evidence" value="ECO:0007669"/>
    <property type="project" value="UniProtKB-EC"/>
</dbReference>
<evidence type="ECO:0000256" key="7">
    <source>
        <dbReference type="ARBA" id="ARBA00023134"/>
    </source>
</evidence>
<dbReference type="InterPro" id="IPR011645">
    <property type="entry name" value="HNOB_dom_associated"/>
</dbReference>
<evidence type="ECO:0000259" key="16">
    <source>
        <dbReference type="PROSITE" id="PS50011"/>
    </source>
</evidence>
<dbReference type="Proteomes" id="UP000549394">
    <property type="component" value="Unassembled WGS sequence"/>
</dbReference>
<evidence type="ECO:0000256" key="3">
    <source>
        <dbReference type="ARBA" id="ARBA00022692"/>
    </source>
</evidence>
<evidence type="ECO:0000256" key="8">
    <source>
        <dbReference type="ARBA" id="ARBA00023136"/>
    </source>
</evidence>
<dbReference type="FunFam" id="3.30.70.1230:FF:000004">
    <property type="entry name" value="Guanylate cyclase"/>
    <property type="match status" value="1"/>
</dbReference>
<evidence type="ECO:0000256" key="4">
    <source>
        <dbReference type="ARBA" id="ARBA00022729"/>
    </source>
</evidence>
<dbReference type="InterPro" id="IPR001828">
    <property type="entry name" value="ANF_lig-bd_rcpt"/>
</dbReference>
<dbReference type="InterPro" id="IPR011009">
    <property type="entry name" value="Kinase-like_dom_sf"/>
</dbReference>
<dbReference type="CDD" id="cd07302">
    <property type="entry name" value="CHD"/>
    <property type="match status" value="1"/>
</dbReference>
<feature type="domain" description="Guanylate cyclase" evidence="17">
    <location>
        <begin position="790"/>
        <end position="920"/>
    </location>
</feature>
<keyword evidence="11 13" id="KW-0456">Lyase</keyword>
<dbReference type="Pfam" id="PF07701">
    <property type="entry name" value="HNOBA"/>
    <property type="match status" value="1"/>
</dbReference>
<dbReference type="EC" id="4.6.1.2" evidence="2 14"/>
<evidence type="ECO:0000256" key="10">
    <source>
        <dbReference type="ARBA" id="ARBA00023180"/>
    </source>
</evidence>
<dbReference type="SUPFAM" id="SSF55073">
    <property type="entry name" value="Nucleotide cyclase"/>
    <property type="match status" value="1"/>
</dbReference>
<dbReference type="InterPro" id="IPR001245">
    <property type="entry name" value="Ser-Thr/Tyr_kinase_cat_dom"/>
</dbReference>
<dbReference type="PANTHER" id="PTHR11920:SF502">
    <property type="entry name" value="GUANYLATE CYCLASE"/>
    <property type="match status" value="1"/>
</dbReference>
<dbReference type="PRINTS" id="PR00255">
    <property type="entry name" value="NATPEPTIDER"/>
</dbReference>
<keyword evidence="3 15" id="KW-0812">Transmembrane</keyword>
<dbReference type="SUPFAM" id="SSF56112">
    <property type="entry name" value="Protein kinase-like (PK-like)"/>
    <property type="match status" value="1"/>
</dbReference>
<dbReference type="GO" id="GO:0004672">
    <property type="term" value="F:protein kinase activity"/>
    <property type="evidence" value="ECO:0007669"/>
    <property type="project" value="InterPro"/>
</dbReference>
<keyword evidence="10" id="KW-0325">Glycoprotein</keyword>
<dbReference type="Pfam" id="PF01094">
    <property type="entry name" value="ANF_receptor"/>
    <property type="match status" value="1"/>
</dbReference>
<evidence type="ECO:0000256" key="11">
    <source>
        <dbReference type="ARBA" id="ARBA00023239"/>
    </source>
</evidence>
<dbReference type="InterPro" id="IPR050401">
    <property type="entry name" value="Cyclic_nucleotide_synthase"/>
</dbReference>
<dbReference type="GO" id="GO:0001653">
    <property type="term" value="F:peptide receptor activity"/>
    <property type="evidence" value="ECO:0007669"/>
    <property type="project" value="TreeGrafter"/>
</dbReference>
<dbReference type="Gene3D" id="3.30.70.1230">
    <property type="entry name" value="Nucleotide cyclase"/>
    <property type="match status" value="1"/>
</dbReference>
<dbReference type="EMBL" id="CAJFCJ010000022">
    <property type="protein sequence ID" value="CAD5124701.1"/>
    <property type="molecule type" value="Genomic_DNA"/>
</dbReference>
<dbReference type="CDD" id="cd06352">
    <property type="entry name" value="PBP1_NPR_GC-like"/>
    <property type="match status" value="1"/>
</dbReference>